<evidence type="ECO:0000313" key="6">
    <source>
        <dbReference type="EMBL" id="KAK4674560.1"/>
    </source>
</evidence>
<dbReference type="GeneID" id="87929088"/>
<evidence type="ECO:0000256" key="4">
    <source>
        <dbReference type="ARBA" id="ARBA00023239"/>
    </source>
</evidence>
<organism evidence="6 7">
    <name type="scientific">Podospora pseudopauciseta</name>
    <dbReference type="NCBI Taxonomy" id="2093780"/>
    <lineage>
        <taxon>Eukaryota</taxon>
        <taxon>Fungi</taxon>
        <taxon>Dikarya</taxon>
        <taxon>Ascomycota</taxon>
        <taxon>Pezizomycotina</taxon>
        <taxon>Sordariomycetes</taxon>
        <taxon>Sordariomycetidae</taxon>
        <taxon>Sordariales</taxon>
        <taxon>Podosporaceae</taxon>
        <taxon>Podospora</taxon>
    </lineage>
</organism>
<dbReference type="PANTHER" id="PTHR33337">
    <property type="entry name" value="GFA DOMAIN-CONTAINING PROTEIN"/>
    <property type="match status" value="1"/>
</dbReference>
<keyword evidence="4" id="KW-0456">Lyase</keyword>
<evidence type="ECO:0000313" key="7">
    <source>
        <dbReference type="Proteomes" id="UP001326199"/>
    </source>
</evidence>
<dbReference type="RefSeq" id="XP_062771882.1">
    <property type="nucleotide sequence ID" value="XM_062908745.1"/>
</dbReference>
<reference evidence="6 7" key="1">
    <citation type="journal article" date="2023" name="bioRxiv">
        <title>High-quality genome assemblies of four members of thePodospora anserinaspecies complex.</title>
        <authorList>
            <person name="Ament-Velasquez S.L."/>
            <person name="Vogan A.A."/>
            <person name="Wallerman O."/>
            <person name="Hartmann F."/>
            <person name="Gautier V."/>
            <person name="Silar P."/>
            <person name="Giraud T."/>
            <person name="Johannesson H."/>
        </authorList>
    </citation>
    <scope>NUCLEOTIDE SEQUENCE [LARGE SCALE GENOMIC DNA]</scope>
    <source>
        <strain evidence="6 7">CBS 411.78</strain>
    </source>
</reference>
<name>A0ABR0I2G0_9PEZI</name>
<dbReference type="InterPro" id="IPR006913">
    <property type="entry name" value="CENP-V/GFA"/>
</dbReference>
<dbReference type="InterPro" id="IPR011057">
    <property type="entry name" value="Mss4-like_sf"/>
</dbReference>
<feature type="domain" description="CENP-V/GFA" evidence="5">
    <location>
        <begin position="12"/>
        <end position="138"/>
    </location>
</feature>
<accession>A0ABR0I2G0</accession>
<evidence type="ECO:0000259" key="5">
    <source>
        <dbReference type="Pfam" id="PF04828"/>
    </source>
</evidence>
<evidence type="ECO:0000256" key="3">
    <source>
        <dbReference type="ARBA" id="ARBA00022833"/>
    </source>
</evidence>
<dbReference type="Pfam" id="PF04828">
    <property type="entry name" value="GFA"/>
    <property type="match status" value="1"/>
</dbReference>
<keyword evidence="7" id="KW-1185">Reference proteome</keyword>
<dbReference type="Proteomes" id="UP001326199">
    <property type="component" value="Unassembled WGS sequence"/>
</dbReference>
<dbReference type="EMBL" id="JAFFHB010000001">
    <property type="protein sequence ID" value="KAK4674560.1"/>
    <property type="molecule type" value="Genomic_DNA"/>
</dbReference>
<keyword evidence="2" id="KW-0479">Metal-binding</keyword>
<keyword evidence="3" id="KW-0862">Zinc</keyword>
<evidence type="ECO:0000256" key="2">
    <source>
        <dbReference type="ARBA" id="ARBA00022723"/>
    </source>
</evidence>
<evidence type="ECO:0000256" key="1">
    <source>
        <dbReference type="ARBA" id="ARBA00005495"/>
    </source>
</evidence>
<sequence>MRVMSTKTQKRSVKFTVQGTPDAIFICYCSHCKKNAGAPGQIASLKSPSDFQDLILTISQSAKFKCENVHVLEGSEHINTWILKDNLSGCEKHKKFCSRCGCTLWTIPMKHSGSHWIVRTALLENGFDKFPYKAEFFASRKMPVAAAVVKSFDTMPGA</sequence>
<proteinExistence type="inferred from homology"/>
<dbReference type="SUPFAM" id="SSF51316">
    <property type="entry name" value="Mss4-like"/>
    <property type="match status" value="1"/>
</dbReference>
<comment type="similarity">
    <text evidence="1">Belongs to the Gfa family.</text>
</comment>
<dbReference type="Gene3D" id="3.90.1590.10">
    <property type="entry name" value="glutathione-dependent formaldehyde- activating enzyme (gfa)"/>
    <property type="match status" value="1"/>
</dbReference>
<dbReference type="PANTHER" id="PTHR33337:SF31">
    <property type="entry name" value="DUF636 DOMAIN PROTEIN (AFU_ORTHOLOGUE AFUA_2G12650)"/>
    <property type="match status" value="1"/>
</dbReference>
<gene>
    <name evidence="6" type="ORF">QC763_121760</name>
</gene>
<comment type="caution">
    <text evidence="6">The sequence shown here is derived from an EMBL/GenBank/DDBJ whole genome shotgun (WGS) entry which is preliminary data.</text>
</comment>
<protein>
    <recommendedName>
        <fullName evidence="5">CENP-V/GFA domain-containing protein</fullName>
    </recommendedName>
</protein>